<evidence type="ECO:0000313" key="2">
    <source>
        <dbReference type="EMBL" id="CAB4721596.1"/>
    </source>
</evidence>
<dbReference type="EMBL" id="CAEZYE010000118">
    <property type="protein sequence ID" value="CAB4721596.1"/>
    <property type="molecule type" value="Genomic_DNA"/>
</dbReference>
<dbReference type="PANTHER" id="PTHR12526:SF630">
    <property type="entry name" value="GLYCOSYLTRANSFERASE"/>
    <property type="match status" value="1"/>
</dbReference>
<dbReference type="SUPFAM" id="SSF53756">
    <property type="entry name" value="UDP-Glycosyltransferase/glycogen phosphorylase"/>
    <property type="match status" value="1"/>
</dbReference>
<accession>A0A6J6REY1</accession>
<feature type="domain" description="Glycosyl transferase family 1" evidence="1">
    <location>
        <begin position="2"/>
        <end position="57"/>
    </location>
</feature>
<reference evidence="2" key="1">
    <citation type="submission" date="2020-05" db="EMBL/GenBank/DDBJ databases">
        <authorList>
            <person name="Chiriac C."/>
            <person name="Salcher M."/>
            <person name="Ghai R."/>
            <person name="Kavagutti S V."/>
        </authorList>
    </citation>
    <scope>NUCLEOTIDE SEQUENCE</scope>
</reference>
<sequence length="86" mass="9185">MAGLPTVTTNVGSVTEIVLDGHTGIVTGFDVQEIANSLEKLVSDKSLRSNLGNAAKEYTAANFGVQRAVNDHKVLYKNLLINRAKS</sequence>
<organism evidence="2">
    <name type="scientific">freshwater metagenome</name>
    <dbReference type="NCBI Taxonomy" id="449393"/>
    <lineage>
        <taxon>unclassified sequences</taxon>
        <taxon>metagenomes</taxon>
        <taxon>ecological metagenomes</taxon>
    </lineage>
</organism>
<proteinExistence type="predicted"/>
<gene>
    <name evidence="2" type="ORF">UFOPK2655_01365</name>
</gene>
<name>A0A6J6REY1_9ZZZZ</name>
<dbReference type="InterPro" id="IPR001296">
    <property type="entry name" value="Glyco_trans_1"/>
</dbReference>
<dbReference type="PANTHER" id="PTHR12526">
    <property type="entry name" value="GLYCOSYLTRANSFERASE"/>
    <property type="match status" value="1"/>
</dbReference>
<dbReference type="AlphaFoldDB" id="A0A6J6REY1"/>
<dbReference type="Gene3D" id="3.40.50.2000">
    <property type="entry name" value="Glycogen Phosphorylase B"/>
    <property type="match status" value="2"/>
</dbReference>
<evidence type="ECO:0000259" key="1">
    <source>
        <dbReference type="Pfam" id="PF00534"/>
    </source>
</evidence>
<dbReference type="GO" id="GO:0016757">
    <property type="term" value="F:glycosyltransferase activity"/>
    <property type="evidence" value="ECO:0007669"/>
    <property type="project" value="InterPro"/>
</dbReference>
<protein>
    <submittedName>
        <fullName evidence="2">Unannotated protein</fullName>
    </submittedName>
</protein>
<dbReference type="Pfam" id="PF00534">
    <property type="entry name" value="Glycos_transf_1"/>
    <property type="match status" value="1"/>
</dbReference>